<keyword evidence="6" id="KW-0597">Phosphoprotein</keyword>
<feature type="region of interest" description="Disordered" evidence="11">
    <location>
        <begin position="494"/>
        <end position="520"/>
    </location>
</feature>
<keyword evidence="4 10" id="KW-0963">Cytoplasm</keyword>
<evidence type="ECO:0008006" key="15">
    <source>
        <dbReference type="Google" id="ProtNLM"/>
    </source>
</evidence>
<name>A0A7S3ETM5_9EUKA</name>
<comment type="subcellular location">
    <subcellularLocation>
        <location evidence="2 10">Cytoplasm</location>
    </subcellularLocation>
    <subcellularLocation>
        <location evidence="1 10">Nucleus</location>
    </subcellularLocation>
</comment>
<reference evidence="14" key="1">
    <citation type="submission" date="2021-01" db="EMBL/GenBank/DDBJ databases">
        <authorList>
            <person name="Corre E."/>
            <person name="Pelletier E."/>
            <person name="Niang G."/>
            <person name="Scheremetjew M."/>
            <person name="Finn R."/>
            <person name="Kale V."/>
            <person name="Holt S."/>
            <person name="Cochrane G."/>
            <person name="Meng A."/>
            <person name="Brown T."/>
            <person name="Cohen L."/>
        </authorList>
    </citation>
    <scope>NUCLEOTIDE SEQUENCE</scope>
    <source>
        <strain evidence="14">CCMP281</strain>
    </source>
</reference>
<feature type="domain" description="CCR4-Not complex component Not N-terminal" evidence="12">
    <location>
        <begin position="1"/>
        <end position="145"/>
    </location>
</feature>
<dbReference type="AlphaFoldDB" id="A0A7S3ETM5"/>
<dbReference type="Pfam" id="PF04153">
    <property type="entry name" value="NOT2_3_5_C"/>
    <property type="match status" value="1"/>
</dbReference>
<dbReference type="Gene3D" id="2.30.30.1020">
    <property type="entry name" value="CCR4-NOT complex subunit 2/3/5, C-terminal domain"/>
    <property type="match status" value="1"/>
</dbReference>
<dbReference type="InterPro" id="IPR007282">
    <property type="entry name" value="NOT2/3/5_C"/>
</dbReference>
<keyword evidence="7 10" id="KW-0805">Transcription regulation</keyword>
<feature type="domain" description="NOT2/NOT3/NOT5 C-terminal" evidence="13">
    <location>
        <begin position="492"/>
        <end position="619"/>
    </location>
</feature>
<feature type="compositionally biased region" description="Low complexity" evidence="11">
    <location>
        <begin position="163"/>
        <end position="176"/>
    </location>
</feature>
<dbReference type="GO" id="GO:0030015">
    <property type="term" value="C:CCR4-NOT core complex"/>
    <property type="evidence" value="ECO:0007669"/>
    <property type="project" value="UniProtKB-UniRule"/>
</dbReference>
<evidence type="ECO:0000256" key="6">
    <source>
        <dbReference type="ARBA" id="ARBA00022553"/>
    </source>
</evidence>
<dbReference type="FunFam" id="2.30.30.1020:FF:000006">
    <property type="entry name" value="CCR4-NOT transcription complex, subunit 3"/>
    <property type="match status" value="1"/>
</dbReference>
<gene>
    <name evidence="14" type="ORF">HERI1096_LOCUS7568</name>
</gene>
<accession>A0A7S3ETM5</accession>
<evidence type="ECO:0000256" key="5">
    <source>
        <dbReference type="ARBA" id="ARBA00022491"/>
    </source>
</evidence>
<dbReference type="Pfam" id="PF04065">
    <property type="entry name" value="Not3"/>
    <property type="match status" value="1"/>
</dbReference>
<dbReference type="PIRSF" id="PIRSF005290">
    <property type="entry name" value="NOT_su_3_5"/>
    <property type="match status" value="1"/>
</dbReference>
<proteinExistence type="inferred from homology"/>
<dbReference type="PANTHER" id="PTHR23326">
    <property type="entry name" value="CCR4 NOT-RELATED"/>
    <property type="match status" value="1"/>
</dbReference>
<dbReference type="GO" id="GO:0006355">
    <property type="term" value="P:regulation of DNA-templated transcription"/>
    <property type="evidence" value="ECO:0007669"/>
    <property type="project" value="InterPro"/>
</dbReference>
<evidence type="ECO:0000259" key="13">
    <source>
        <dbReference type="Pfam" id="PF04153"/>
    </source>
</evidence>
<feature type="region of interest" description="Disordered" evidence="11">
    <location>
        <begin position="328"/>
        <end position="445"/>
    </location>
</feature>
<evidence type="ECO:0000256" key="7">
    <source>
        <dbReference type="ARBA" id="ARBA00023015"/>
    </source>
</evidence>
<comment type="similarity">
    <text evidence="3 10">Belongs to the CNOT2/3/5 family.</text>
</comment>
<keyword evidence="9 10" id="KW-0539">Nucleus</keyword>
<evidence type="ECO:0000256" key="2">
    <source>
        <dbReference type="ARBA" id="ARBA00004496"/>
    </source>
</evidence>
<feature type="region of interest" description="Disordered" evidence="11">
    <location>
        <begin position="146"/>
        <end position="245"/>
    </location>
</feature>
<dbReference type="GO" id="GO:0005634">
    <property type="term" value="C:nucleus"/>
    <property type="evidence" value="ECO:0007669"/>
    <property type="project" value="UniProtKB-SubCell"/>
</dbReference>
<dbReference type="EMBL" id="HBHX01013558">
    <property type="protein sequence ID" value="CAE0106909.1"/>
    <property type="molecule type" value="Transcribed_RNA"/>
</dbReference>
<protein>
    <recommendedName>
        <fullName evidence="15">NOT2/NOT3/NOT5 C-terminal domain-containing protein</fullName>
    </recommendedName>
</protein>
<evidence type="ECO:0000256" key="11">
    <source>
        <dbReference type="SAM" id="MobiDB-lite"/>
    </source>
</evidence>
<keyword evidence="8 10" id="KW-0804">Transcription</keyword>
<evidence type="ECO:0000313" key="14">
    <source>
        <dbReference type="EMBL" id="CAE0106909.1"/>
    </source>
</evidence>
<evidence type="ECO:0000259" key="12">
    <source>
        <dbReference type="Pfam" id="PF04065"/>
    </source>
</evidence>
<evidence type="ECO:0000256" key="10">
    <source>
        <dbReference type="PIRNR" id="PIRNR005290"/>
    </source>
</evidence>
<evidence type="ECO:0000256" key="9">
    <source>
        <dbReference type="ARBA" id="ARBA00023242"/>
    </source>
</evidence>
<dbReference type="InterPro" id="IPR040168">
    <property type="entry name" value="Not2/3/5"/>
</dbReference>
<dbReference type="InterPro" id="IPR007207">
    <property type="entry name" value="Not_N"/>
</dbReference>
<feature type="compositionally biased region" description="Basic and acidic residues" evidence="11">
    <location>
        <begin position="177"/>
        <end position="216"/>
    </location>
</feature>
<dbReference type="InterPro" id="IPR012270">
    <property type="entry name" value="CCR4-NOT_su3/5"/>
</dbReference>
<keyword evidence="5 10" id="KW-0678">Repressor</keyword>
<dbReference type="GO" id="GO:0000932">
    <property type="term" value="C:P-body"/>
    <property type="evidence" value="ECO:0007669"/>
    <property type="project" value="UniProtKB-UniRule"/>
</dbReference>
<evidence type="ECO:0000256" key="8">
    <source>
        <dbReference type="ARBA" id="ARBA00023163"/>
    </source>
</evidence>
<sequence>MERFKVCEKEFKTKAFSKEGLSQAPKEDPKEKERNRVRKWIANALEIITGRVDVYEAELETINSSKKKKKDSGAAKWEELIDRCRYHEEKLELVLRLIDNESLTPEDVDNIKDGLDYLLEQMEEGNMEEVEGIDDDGIYEELGLDDFAAGGDEAPPEAPPALPAAAAASSAASAPDPKVKETPDKEKKSKKEEEKEEKEKLKEKEKEKKREKEKATTMELPSINAAAKMAPPPKPGKEPPKTVAAVPAAKPVPAPVLPAAAAARGKTPAQVPLTAPPAARGRAAAADQQGLMARAGLATAAPAAIPDRARLGKDDAAASPALGTAPALGVAKQAPGGGLPPPSSVPARGLQHDAASSQHASTGLPPPAPRGAVGVLPSGLGALDSSPLAAGSHADDSGLSGLPSAGLPSASDELGRGATEEHEGSASCGMHSLVPGGGQSSSGASRAVELAADVLGVGDEPEMFDELSSLVAEATSSTHDDQMHTLHMLNLSLQNMPEPSDSERPKTYTPRNPYPTPNSFPQTPAAVFDSPAIFDKFDTDTLFFIFYYQQGTYQQYLAARELKKQSWRYHKKYLTWFQRHEEPKVTAEEYEQGTYVYFDYETGWCQRIKSEFTFEYGYLEDELQV</sequence>
<organism evidence="14">
    <name type="scientific">Haptolina ericina</name>
    <dbReference type="NCBI Taxonomy" id="156174"/>
    <lineage>
        <taxon>Eukaryota</taxon>
        <taxon>Haptista</taxon>
        <taxon>Haptophyta</taxon>
        <taxon>Prymnesiophyceae</taxon>
        <taxon>Prymnesiales</taxon>
        <taxon>Prymnesiaceae</taxon>
        <taxon>Haptolina</taxon>
    </lineage>
</organism>
<evidence type="ECO:0000256" key="4">
    <source>
        <dbReference type="ARBA" id="ARBA00022490"/>
    </source>
</evidence>
<evidence type="ECO:0000256" key="3">
    <source>
        <dbReference type="ARBA" id="ARBA00007682"/>
    </source>
</evidence>
<feature type="compositionally biased region" description="Basic and acidic residues" evidence="11">
    <location>
        <begin position="413"/>
        <end position="424"/>
    </location>
</feature>
<dbReference type="InterPro" id="IPR038635">
    <property type="entry name" value="CCR4-NOT_su2/3/5_C_sf"/>
</dbReference>
<evidence type="ECO:0000256" key="1">
    <source>
        <dbReference type="ARBA" id="ARBA00004123"/>
    </source>
</evidence>